<dbReference type="Gene3D" id="2.102.10.10">
    <property type="entry name" value="Rieske [2Fe-2S] iron-sulphur domain"/>
    <property type="match status" value="1"/>
</dbReference>
<evidence type="ECO:0000313" key="7">
    <source>
        <dbReference type="Proteomes" id="UP000694660"/>
    </source>
</evidence>
<keyword evidence="7" id="KW-1185">Reference proteome</keyword>
<dbReference type="RefSeq" id="WP_214361129.1">
    <property type="nucleotide sequence ID" value="NZ_JAEKFT010000008.1"/>
</dbReference>
<gene>
    <name evidence="6" type="ORF">I8J34_09320</name>
</gene>
<protein>
    <submittedName>
        <fullName evidence="6">Rieske 2Fe-2S domain-containing protein</fullName>
    </submittedName>
</protein>
<evidence type="ECO:0000256" key="3">
    <source>
        <dbReference type="ARBA" id="ARBA00023004"/>
    </source>
</evidence>
<dbReference type="Pfam" id="PF00355">
    <property type="entry name" value="Rieske"/>
    <property type="match status" value="1"/>
</dbReference>
<dbReference type="PROSITE" id="PS51296">
    <property type="entry name" value="RIESKE"/>
    <property type="match status" value="1"/>
</dbReference>
<keyword evidence="1" id="KW-0001">2Fe-2S</keyword>
<dbReference type="InterPro" id="IPR036922">
    <property type="entry name" value="Rieske_2Fe-2S_sf"/>
</dbReference>
<organism evidence="6 7">
    <name type="scientific">Denitromonas iodatirespirans</name>
    <dbReference type="NCBI Taxonomy" id="2795389"/>
    <lineage>
        <taxon>Bacteria</taxon>
        <taxon>Pseudomonadati</taxon>
        <taxon>Pseudomonadota</taxon>
        <taxon>Betaproteobacteria</taxon>
        <taxon>Rhodocyclales</taxon>
        <taxon>Zoogloeaceae</taxon>
        <taxon>Denitromonas</taxon>
    </lineage>
</organism>
<reference evidence="7" key="1">
    <citation type="journal article" date="2022" name="ISME J.">
        <title>Genetic and phylogenetic analysis of dissimilatory iodate-reducing bacteria identifies potential niches across the world's oceans.</title>
        <authorList>
            <person name="Reyes-Umana V."/>
            <person name="Henning Z."/>
            <person name="Lee K."/>
            <person name="Barnum T.P."/>
            <person name="Coates J.D."/>
        </authorList>
    </citation>
    <scope>NUCLEOTIDE SEQUENCE [LARGE SCALE GENOMIC DNA]</scope>
    <source>
        <strain evidence="7">IR12</strain>
    </source>
</reference>
<comment type="caution">
    <text evidence="6">The sequence shown here is derived from an EMBL/GenBank/DDBJ whole genome shotgun (WGS) entry which is preliminary data.</text>
</comment>
<dbReference type="GO" id="GO:0046872">
    <property type="term" value="F:metal ion binding"/>
    <property type="evidence" value="ECO:0007669"/>
    <property type="project" value="UniProtKB-KW"/>
</dbReference>
<feature type="domain" description="Rieske" evidence="5">
    <location>
        <begin position="6"/>
        <end position="112"/>
    </location>
</feature>
<evidence type="ECO:0000313" key="6">
    <source>
        <dbReference type="EMBL" id="MBT0961376.1"/>
    </source>
</evidence>
<keyword evidence="4" id="KW-0411">Iron-sulfur</keyword>
<dbReference type="PANTHER" id="PTHR40261">
    <property type="match status" value="1"/>
</dbReference>
<evidence type="ECO:0000256" key="2">
    <source>
        <dbReference type="ARBA" id="ARBA00022723"/>
    </source>
</evidence>
<dbReference type="Proteomes" id="UP000694660">
    <property type="component" value="Unassembled WGS sequence"/>
</dbReference>
<dbReference type="PANTHER" id="PTHR40261:SF1">
    <property type="entry name" value="RIESKE DOMAIN-CONTAINING PROTEIN"/>
    <property type="match status" value="1"/>
</dbReference>
<dbReference type="CDD" id="cd03467">
    <property type="entry name" value="Rieske"/>
    <property type="match status" value="1"/>
</dbReference>
<evidence type="ECO:0000256" key="4">
    <source>
        <dbReference type="ARBA" id="ARBA00023014"/>
    </source>
</evidence>
<evidence type="ECO:0000256" key="1">
    <source>
        <dbReference type="ARBA" id="ARBA00022714"/>
    </source>
</evidence>
<proteinExistence type="predicted"/>
<keyword evidence="2" id="KW-0479">Metal-binding</keyword>
<evidence type="ECO:0000259" key="5">
    <source>
        <dbReference type="PROSITE" id="PS51296"/>
    </source>
</evidence>
<dbReference type="SUPFAM" id="SSF50022">
    <property type="entry name" value="ISP domain"/>
    <property type="match status" value="1"/>
</dbReference>
<dbReference type="EMBL" id="JAEKFT010000008">
    <property type="protein sequence ID" value="MBT0961376.1"/>
    <property type="molecule type" value="Genomic_DNA"/>
</dbReference>
<keyword evidence="3" id="KW-0408">Iron</keyword>
<accession>A0A944HCP8</accession>
<name>A0A944HCP8_DENI1</name>
<dbReference type="InterPro" id="IPR017941">
    <property type="entry name" value="Rieske_2Fe-2S"/>
</dbReference>
<dbReference type="AlphaFoldDB" id="A0A944HCP8"/>
<sequence>MVAGQRLICSAEQLCEGGAGVRFTIDGVAGPLPAFVVRFDGQPRAFVNQCAHVPITLDWLEGVFFDGEGHYLICATHGATYDPVSGICVAGPCRGARLRPVPVVERDGAIWLAPTEG</sequence>
<dbReference type="GO" id="GO:0051537">
    <property type="term" value="F:2 iron, 2 sulfur cluster binding"/>
    <property type="evidence" value="ECO:0007669"/>
    <property type="project" value="UniProtKB-KW"/>
</dbReference>